<feature type="transmembrane region" description="Helical" evidence="1">
    <location>
        <begin position="160"/>
        <end position="184"/>
    </location>
</feature>
<keyword evidence="4" id="KW-1185">Reference proteome</keyword>
<dbReference type="InterPro" id="IPR000073">
    <property type="entry name" value="AB_hydrolase_1"/>
</dbReference>
<name>A0ABT6ZD98_9MICO</name>
<dbReference type="GO" id="GO:0016787">
    <property type="term" value="F:hydrolase activity"/>
    <property type="evidence" value="ECO:0007669"/>
    <property type="project" value="UniProtKB-KW"/>
</dbReference>
<dbReference type="InterPro" id="IPR029058">
    <property type="entry name" value="AB_hydrolase_fold"/>
</dbReference>
<gene>
    <name evidence="3" type="ORF">QNI14_06655</name>
</gene>
<dbReference type="Pfam" id="PF12697">
    <property type="entry name" value="Abhydrolase_6"/>
    <property type="match status" value="1"/>
</dbReference>
<dbReference type="SUPFAM" id="SSF53474">
    <property type="entry name" value="alpha/beta-Hydrolases"/>
    <property type="match status" value="1"/>
</dbReference>
<evidence type="ECO:0000256" key="1">
    <source>
        <dbReference type="SAM" id="Phobius"/>
    </source>
</evidence>
<keyword evidence="1" id="KW-0472">Membrane</keyword>
<comment type="caution">
    <text evidence="3">The sequence shown here is derived from an EMBL/GenBank/DDBJ whole genome shotgun (WGS) entry which is preliminary data.</text>
</comment>
<feature type="domain" description="AB hydrolase-1" evidence="2">
    <location>
        <begin position="39"/>
        <end position="247"/>
    </location>
</feature>
<protein>
    <submittedName>
        <fullName evidence="3">Alpha/beta hydrolase family protein</fullName>
    </submittedName>
</protein>
<keyword evidence="1" id="KW-0812">Transmembrane</keyword>
<sequence>MARAHEPTDVTVDHVEVHGARTRITHVESIAEGSPPSFILVAGVGVAASYFEFLAPILARHGQVFALDLPGFAGMPRPDDQPTAAYFADHVEAVIEKFALENPVLIGHSMGTQIVTEVLHRRTELSHGVLVSPVVNDREAAPQKVALRFGQSATKESMHVALMALSAYLLCGVVYFLTVLPHLLRYRLVDRIADVEASILLIRGEFDTTSPRRFHSRLVDAASRSRRWEILGASHSIINGHAVGVADLVLRHIGDELPQRGQLTSEEASVPPARHSDVAMVWNAAMTRAAEWFSALRGDERGVARAKLAHARILWRAYSPGRSAG</sequence>
<keyword evidence="3" id="KW-0378">Hydrolase</keyword>
<dbReference type="EMBL" id="JASJND010000004">
    <property type="protein sequence ID" value="MDJ1114128.1"/>
    <property type="molecule type" value="Genomic_DNA"/>
</dbReference>
<dbReference type="RefSeq" id="WP_283715701.1">
    <property type="nucleotide sequence ID" value="NZ_JASJND010000004.1"/>
</dbReference>
<reference evidence="3 4" key="1">
    <citation type="submission" date="2023-05" db="EMBL/GenBank/DDBJ databases">
        <title>Microbacterium dauci sp.nov., Isolated from Carrot Rhizosphere Soil.</title>
        <authorList>
            <person name="Xiao Z."/>
            <person name="Zheng J."/>
        </authorList>
    </citation>
    <scope>NUCLEOTIDE SEQUENCE [LARGE SCALE GENOMIC DNA]</scope>
    <source>
        <strain evidence="3 4">LX3-4</strain>
    </source>
</reference>
<evidence type="ECO:0000313" key="3">
    <source>
        <dbReference type="EMBL" id="MDJ1114128.1"/>
    </source>
</evidence>
<keyword evidence="1" id="KW-1133">Transmembrane helix</keyword>
<accession>A0ABT6ZD98</accession>
<dbReference type="PANTHER" id="PTHR43194:SF2">
    <property type="entry name" value="PEROXISOMAL MEMBRANE PROTEIN LPX1"/>
    <property type="match status" value="1"/>
</dbReference>
<organism evidence="3 4">
    <name type="scientific">Microbacterium dauci</name>
    <dbReference type="NCBI Taxonomy" id="3048008"/>
    <lineage>
        <taxon>Bacteria</taxon>
        <taxon>Bacillati</taxon>
        <taxon>Actinomycetota</taxon>
        <taxon>Actinomycetes</taxon>
        <taxon>Micrococcales</taxon>
        <taxon>Microbacteriaceae</taxon>
        <taxon>Microbacterium</taxon>
    </lineage>
</organism>
<proteinExistence type="predicted"/>
<dbReference type="Proteomes" id="UP001321481">
    <property type="component" value="Unassembled WGS sequence"/>
</dbReference>
<evidence type="ECO:0000259" key="2">
    <source>
        <dbReference type="Pfam" id="PF12697"/>
    </source>
</evidence>
<dbReference type="Gene3D" id="3.40.50.1820">
    <property type="entry name" value="alpha/beta hydrolase"/>
    <property type="match status" value="1"/>
</dbReference>
<dbReference type="PANTHER" id="PTHR43194">
    <property type="entry name" value="HYDROLASE ALPHA/BETA FOLD FAMILY"/>
    <property type="match status" value="1"/>
</dbReference>
<evidence type="ECO:0000313" key="4">
    <source>
        <dbReference type="Proteomes" id="UP001321481"/>
    </source>
</evidence>
<dbReference type="InterPro" id="IPR050228">
    <property type="entry name" value="Carboxylesterase_BioH"/>
</dbReference>